<dbReference type="PANTHER" id="PTHR10381:SF50">
    <property type="entry name" value="ATP-DEPENDENT CLP PROTEASE PROTEOLYTIC SUBUNIT 3, CHLOROPLASTIC"/>
    <property type="match status" value="1"/>
</dbReference>
<accession>A0A2P6PTL4</accession>
<proteinExistence type="predicted"/>
<dbReference type="EC" id="3.4.21.92" evidence="1"/>
<dbReference type="STRING" id="74649.A0A2P6PTL4"/>
<dbReference type="AlphaFoldDB" id="A0A2P6PTL4"/>
<gene>
    <name evidence="1" type="ORF">RchiOBHm_Chr6g0281751</name>
</gene>
<keyword evidence="1" id="KW-0378">Hydrolase</keyword>
<dbReference type="EMBL" id="PDCK01000044">
    <property type="protein sequence ID" value="PRQ25271.1"/>
    <property type="molecule type" value="Genomic_DNA"/>
</dbReference>
<dbReference type="PANTHER" id="PTHR10381">
    <property type="entry name" value="ATP-DEPENDENT CLP PROTEASE PROTEOLYTIC SUBUNIT"/>
    <property type="match status" value="1"/>
</dbReference>
<dbReference type="GO" id="GO:0051117">
    <property type="term" value="F:ATPase binding"/>
    <property type="evidence" value="ECO:0007669"/>
    <property type="project" value="TreeGrafter"/>
</dbReference>
<dbReference type="GO" id="GO:0004176">
    <property type="term" value="F:ATP-dependent peptidase activity"/>
    <property type="evidence" value="ECO:0007669"/>
    <property type="project" value="TreeGrafter"/>
</dbReference>
<dbReference type="Pfam" id="PF00574">
    <property type="entry name" value="CLP_protease"/>
    <property type="match status" value="1"/>
</dbReference>
<comment type="caution">
    <text evidence="1">The sequence shown here is derived from an EMBL/GenBank/DDBJ whole genome shotgun (WGS) entry which is preliminary data.</text>
</comment>
<dbReference type="Proteomes" id="UP000238479">
    <property type="component" value="Chromosome 6"/>
</dbReference>
<dbReference type="GO" id="GO:0006515">
    <property type="term" value="P:protein quality control for misfolded or incompletely synthesized proteins"/>
    <property type="evidence" value="ECO:0007669"/>
    <property type="project" value="TreeGrafter"/>
</dbReference>
<dbReference type="GO" id="GO:0009368">
    <property type="term" value="C:endopeptidase Clp complex"/>
    <property type="evidence" value="ECO:0007669"/>
    <property type="project" value="TreeGrafter"/>
</dbReference>
<evidence type="ECO:0000313" key="1">
    <source>
        <dbReference type="EMBL" id="PRQ25271.1"/>
    </source>
</evidence>
<dbReference type="InterPro" id="IPR029045">
    <property type="entry name" value="ClpP/crotonase-like_dom_sf"/>
</dbReference>
<reference evidence="1 2" key="1">
    <citation type="journal article" date="2018" name="Nat. Genet.">
        <title>The Rosa genome provides new insights in the design of modern roses.</title>
        <authorList>
            <person name="Bendahmane M."/>
        </authorList>
    </citation>
    <scope>NUCLEOTIDE SEQUENCE [LARGE SCALE GENOMIC DNA]</scope>
    <source>
        <strain evidence="2">cv. Old Blush</strain>
    </source>
</reference>
<sequence length="89" mass="9773">MLLRQRIIFLGSQVDDMAADLIISQLLFLDAENPKKDITLFINLPGGSVLLLQSTQVPLPLQSITRCPSSLSYPATYPPKTHPPNCLSP</sequence>
<keyword evidence="2" id="KW-1185">Reference proteome</keyword>
<dbReference type="SUPFAM" id="SSF52096">
    <property type="entry name" value="ClpP/crotonase"/>
    <property type="match status" value="1"/>
</dbReference>
<protein>
    <submittedName>
        <fullName evidence="1">Putative endopeptidase Clp</fullName>
        <ecNumber evidence="1">3.4.21.92</ecNumber>
    </submittedName>
</protein>
<dbReference type="GO" id="GO:0004252">
    <property type="term" value="F:serine-type endopeptidase activity"/>
    <property type="evidence" value="ECO:0007669"/>
    <property type="project" value="UniProtKB-EC"/>
</dbReference>
<organism evidence="1 2">
    <name type="scientific">Rosa chinensis</name>
    <name type="common">China rose</name>
    <dbReference type="NCBI Taxonomy" id="74649"/>
    <lineage>
        <taxon>Eukaryota</taxon>
        <taxon>Viridiplantae</taxon>
        <taxon>Streptophyta</taxon>
        <taxon>Embryophyta</taxon>
        <taxon>Tracheophyta</taxon>
        <taxon>Spermatophyta</taxon>
        <taxon>Magnoliopsida</taxon>
        <taxon>eudicotyledons</taxon>
        <taxon>Gunneridae</taxon>
        <taxon>Pentapetalae</taxon>
        <taxon>rosids</taxon>
        <taxon>fabids</taxon>
        <taxon>Rosales</taxon>
        <taxon>Rosaceae</taxon>
        <taxon>Rosoideae</taxon>
        <taxon>Rosoideae incertae sedis</taxon>
        <taxon>Rosa</taxon>
    </lineage>
</organism>
<dbReference type="InterPro" id="IPR023562">
    <property type="entry name" value="ClpP/TepA"/>
</dbReference>
<dbReference type="Gene3D" id="3.90.226.10">
    <property type="entry name" value="2-enoyl-CoA Hydratase, Chain A, domain 1"/>
    <property type="match status" value="1"/>
</dbReference>
<evidence type="ECO:0000313" key="2">
    <source>
        <dbReference type="Proteomes" id="UP000238479"/>
    </source>
</evidence>
<dbReference type="Gramene" id="PRQ25271">
    <property type="protein sequence ID" value="PRQ25271"/>
    <property type="gene ID" value="RchiOBHm_Chr6g0281751"/>
</dbReference>
<name>A0A2P6PTL4_ROSCH</name>